<dbReference type="PANTHER" id="PTHR30250">
    <property type="entry name" value="PST FAMILY PREDICTED COLANIC ACID TRANSPORTER"/>
    <property type="match status" value="1"/>
</dbReference>
<dbReference type="RefSeq" id="WP_011085157.1">
    <property type="nucleotide sequence ID" value="NZ_AJQI01000261.1"/>
</dbReference>
<evidence type="ECO:0000256" key="1">
    <source>
        <dbReference type="ARBA" id="ARBA00004651"/>
    </source>
</evidence>
<evidence type="ECO:0000313" key="8">
    <source>
        <dbReference type="Proteomes" id="UP000063308"/>
    </source>
</evidence>
<keyword evidence="6" id="KW-0472">Membrane</keyword>
<protein>
    <submittedName>
        <fullName evidence="7">Uncharacterized protein</fullName>
    </submittedName>
</protein>
<dbReference type="Proteomes" id="UP000063308">
    <property type="component" value="Chromosome"/>
</dbReference>
<proteinExistence type="inferred from homology"/>
<comment type="similarity">
    <text evidence="2">Belongs to the polysaccharide synthase family.</text>
</comment>
<dbReference type="PANTHER" id="PTHR30250:SF10">
    <property type="entry name" value="LIPOPOLYSACCHARIDE BIOSYNTHESIS PROTEIN WZXC"/>
    <property type="match status" value="1"/>
</dbReference>
<evidence type="ECO:0000256" key="4">
    <source>
        <dbReference type="ARBA" id="ARBA00022692"/>
    </source>
</evidence>
<evidence type="ECO:0000313" key="7">
    <source>
        <dbReference type="EMBL" id="BAR59364.1"/>
    </source>
</evidence>
<evidence type="ECO:0000256" key="5">
    <source>
        <dbReference type="ARBA" id="ARBA00022989"/>
    </source>
</evidence>
<keyword evidence="3" id="KW-1003">Cell membrane</keyword>
<keyword evidence="5" id="KW-1133">Transmembrane helix</keyword>
<dbReference type="EMBL" id="AP014685">
    <property type="protein sequence ID" value="BAR59364.1"/>
    <property type="molecule type" value="Genomic_DNA"/>
</dbReference>
<dbReference type="GeneID" id="46489409"/>
<dbReference type="GO" id="GO:0005886">
    <property type="term" value="C:plasma membrane"/>
    <property type="evidence" value="ECO:0007669"/>
    <property type="project" value="UniProtKB-SubCell"/>
</dbReference>
<dbReference type="AlphaFoldDB" id="A0A0E4BS28"/>
<dbReference type="OMA" id="TIFWCHQ"/>
<evidence type="ECO:0000256" key="2">
    <source>
        <dbReference type="ARBA" id="ARBA00007430"/>
    </source>
</evidence>
<gene>
    <name evidence="7" type="ORF">NK6_6211</name>
</gene>
<accession>A0A0E4BS28</accession>
<reference evidence="7 8" key="1">
    <citation type="submission" date="2014-11" db="EMBL/GenBank/DDBJ databases">
        <title>Symbiosis island explosion on the genome of extra-slow-growing strains of soybean bradyrhizobia with massive insertion sequences.</title>
        <authorList>
            <person name="Iida T."/>
            <person name="Minamisawa K."/>
        </authorList>
    </citation>
    <scope>NUCLEOTIDE SEQUENCE [LARGE SCALE GENOMIC DNA]</scope>
    <source>
        <strain evidence="7 8">NK6</strain>
    </source>
</reference>
<dbReference type="InterPro" id="IPR050833">
    <property type="entry name" value="Poly_Biosynth_Transport"/>
</dbReference>
<evidence type="ECO:0000256" key="6">
    <source>
        <dbReference type="ARBA" id="ARBA00023136"/>
    </source>
</evidence>
<comment type="subcellular location">
    <subcellularLocation>
        <location evidence="1">Cell membrane</location>
        <topology evidence="1">Multi-pass membrane protein</topology>
    </subcellularLocation>
</comment>
<dbReference type="CDD" id="cd13127">
    <property type="entry name" value="MATE_tuaB_like"/>
    <property type="match status" value="1"/>
</dbReference>
<organism evidence="7 8">
    <name type="scientific">Bradyrhizobium diazoefficiens</name>
    <dbReference type="NCBI Taxonomy" id="1355477"/>
    <lineage>
        <taxon>Bacteria</taxon>
        <taxon>Pseudomonadati</taxon>
        <taxon>Pseudomonadota</taxon>
        <taxon>Alphaproteobacteria</taxon>
        <taxon>Hyphomicrobiales</taxon>
        <taxon>Nitrobacteraceae</taxon>
        <taxon>Bradyrhizobium</taxon>
    </lineage>
</organism>
<dbReference type="Pfam" id="PF13440">
    <property type="entry name" value="Polysacc_synt_3"/>
    <property type="match status" value="1"/>
</dbReference>
<sequence length="484" mass="50877">MIIKNLLSMSSVNVVKSAVQFLITLLITYFVTPTEFGLVAFSLPFIAFISMLTDLGLSSAMIQRTSLTKEEAGAATTLMVAIGIGCALVLAAASKPLGAAVDMQGLPAVLAALSGSVVLSISAMGPRAVLERSLQYQTIALIEAGAAMASATVGVVGALLGWGIWALIAYYVLMQAVRAVAFYVNTRRHIHLNFKWRGVALMLSFGGWVLASNVLNFTARNVGNLLIGAKLGAAAVGLFGLAFQFMTLPLMILSWPGGGVLMATLSRMSGEREQDRRKAAICAVLGMTAMITFPAMIYLTFGLKYPVATFLSPHWQEVLPLIAILAPAGAAQSIAAYAGPILLAHNQARLQFWVSSANSASMILAFVVALPFGLTAVAVVYLVVSILVCAFMLMIGARNCGVPYASLFGSLMPATVGTSLGTLCALVATKGEVASLSHWLIATAVYAVVVLCSYVIFRRRIWNSMQSLLGGSVPPMQANLPSAG</sequence>
<evidence type="ECO:0000256" key="3">
    <source>
        <dbReference type="ARBA" id="ARBA00022475"/>
    </source>
</evidence>
<keyword evidence="4" id="KW-0812">Transmembrane</keyword>
<name>A0A0E4BS28_9BRAD</name>